<dbReference type="Pfam" id="PF02714">
    <property type="entry name" value="RSN1_7TM"/>
    <property type="match status" value="1"/>
</dbReference>
<keyword evidence="4 9" id="KW-0812">Transmembrane</keyword>
<evidence type="ECO:0000256" key="1">
    <source>
        <dbReference type="ARBA" id="ARBA00004141"/>
    </source>
</evidence>
<evidence type="ECO:0000259" key="10">
    <source>
        <dbReference type="Pfam" id="PF02714"/>
    </source>
</evidence>
<evidence type="ECO:0000259" key="11">
    <source>
        <dbReference type="Pfam" id="PF13967"/>
    </source>
</evidence>
<keyword evidence="3" id="KW-0813">Transport</keyword>
<dbReference type="InterPro" id="IPR045122">
    <property type="entry name" value="Csc1-like"/>
</dbReference>
<keyword evidence="5 9" id="KW-1133">Transmembrane helix</keyword>
<dbReference type="PANTHER" id="PTHR13018">
    <property type="entry name" value="PROBABLE MEMBRANE PROTEIN DUF221-RELATED"/>
    <property type="match status" value="1"/>
</dbReference>
<keyword evidence="14" id="KW-1185">Reference proteome</keyword>
<gene>
    <name evidence="13" type="ORF">CC80DRAFT_302419</name>
</gene>
<feature type="transmembrane region" description="Helical" evidence="9">
    <location>
        <begin position="439"/>
        <end position="459"/>
    </location>
</feature>
<dbReference type="AlphaFoldDB" id="A0A6A5UEJ2"/>
<feature type="compositionally biased region" description="Basic and acidic residues" evidence="8">
    <location>
        <begin position="953"/>
        <end position="962"/>
    </location>
</feature>
<evidence type="ECO:0000256" key="3">
    <source>
        <dbReference type="ARBA" id="ARBA00022448"/>
    </source>
</evidence>
<dbReference type="EMBL" id="ML976984">
    <property type="protein sequence ID" value="KAF1959527.1"/>
    <property type="molecule type" value="Genomic_DNA"/>
</dbReference>
<evidence type="ECO:0000256" key="2">
    <source>
        <dbReference type="ARBA" id="ARBA00007779"/>
    </source>
</evidence>
<dbReference type="InterPro" id="IPR027815">
    <property type="entry name" value="CSC1/OSCA1-like_cyt"/>
</dbReference>
<evidence type="ECO:0000256" key="6">
    <source>
        <dbReference type="ARBA" id="ARBA00023136"/>
    </source>
</evidence>
<comment type="subcellular location">
    <subcellularLocation>
        <location evidence="1">Membrane</location>
        <topology evidence="1">Multi-pass membrane protein</topology>
    </subcellularLocation>
</comment>
<feature type="transmembrane region" description="Helical" evidence="9">
    <location>
        <begin position="121"/>
        <end position="138"/>
    </location>
</feature>
<evidence type="ECO:0000256" key="5">
    <source>
        <dbReference type="ARBA" id="ARBA00022989"/>
    </source>
</evidence>
<feature type="transmembrane region" description="Helical" evidence="9">
    <location>
        <begin position="486"/>
        <end position="509"/>
    </location>
</feature>
<dbReference type="GO" id="GO:0005227">
    <property type="term" value="F:calcium-activated cation channel activity"/>
    <property type="evidence" value="ECO:0007669"/>
    <property type="project" value="InterPro"/>
</dbReference>
<evidence type="ECO:0000256" key="7">
    <source>
        <dbReference type="SAM" id="Coils"/>
    </source>
</evidence>
<dbReference type="Proteomes" id="UP000800035">
    <property type="component" value="Unassembled WGS sequence"/>
</dbReference>
<protein>
    <submittedName>
        <fullName evidence="13">DUF221-domain-containing protein</fullName>
    </submittedName>
</protein>
<keyword evidence="7" id="KW-0175">Coiled coil</keyword>
<dbReference type="OrthoDB" id="2150324at2759"/>
<feature type="compositionally biased region" description="Basic and acidic residues" evidence="8">
    <location>
        <begin position="861"/>
        <end position="874"/>
    </location>
</feature>
<dbReference type="InterPro" id="IPR003864">
    <property type="entry name" value="CSC1/OSCA1-like_7TM"/>
</dbReference>
<feature type="region of interest" description="Disordered" evidence="8">
    <location>
        <begin position="943"/>
        <end position="962"/>
    </location>
</feature>
<dbReference type="Pfam" id="PF14703">
    <property type="entry name" value="PHM7_cyt"/>
    <property type="match status" value="1"/>
</dbReference>
<feature type="region of interest" description="Disordered" evidence="8">
    <location>
        <begin position="841"/>
        <end position="922"/>
    </location>
</feature>
<proteinExistence type="inferred from homology"/>
<feature type="transmembrane region" description="Helical" evidence="9">
    <location>
        <begin position="396"/>
        <end position="419"/>
    </location>
</feature>
<evidence type="ECO:0000313" key="13">
    <source>
        <dbReference type="EMBL" id="KAF1959527.1"/>
    </source>
</evidence>
<dbReference type="GO" id="GO:0005886">
    <property type="term" value="C:plasma membrane"/>
    <property type="evidence" value="ECO:0007669"/>
    <property type="project" value="TreeGrafter"/>
</dbReference>
<comment type="similarity">
    <text evidence="2">Belongs to the CSC1 (TC 1.A.17) family.</text>
</comment>
<feature type="domain" description="CSC1/OSCA1-like cytosolic" evidence="12">
    <location>
        <begin position="212"/>
        <end position="379"/>
    </location>
</feature>
<feature type="compositionally biased region" description="Polar residues" evidence="8">
    <location>
        <begin position="844"/>
        <end position="854"/>
    </location>
</feature>
<accession>A0A6A5UEJ2</accession>
<feature type="transmembrane region" description="Helical" evidence="9">
    <location>
        <begin position="683"/>
        <end position="702"/>
    </location>
</feature>
<organism evidence="13 14">
    <name type="scientific">Byssothecium circinans</name>
    <dbReference type="NCBI Taxonomy" id="147558"/>
    <lineage>
        <taxon>Eukaryota</taxon>
        <taxon>Fungi</taxon>
        <taxon>Dikarya</taxon>
        <taxon>Ascomycota</taxon>
        <taxon>Pezizomycotina</taxon>
        <taxon>Dothideomycetes</taxon>
        <taxon>Pleosporomycetidae</taxon>
        <taxon>Pleosporales</taxon>
        <taxon>Massarineae</taxon>
        <taxon>Massarinaceae</taxon>
        <taxon>Byssothecium</taxon>
    </lineage>
</organism>
<name>A0A6A5UEJ2_9PLEO</name>
<evidence type="ECO:0000259" key="12">
    <source>
        <dbReference type="Pfam" id="PF14703"/>
    </source>
</evidence>
<reference evidence="13" key="1">
    <citation type="journal article" date="2020" name="Stud. Mycol.">
        <title>101 Dothideomycetes genomes: a test case for predicting lifestyles and emergence of pathogens.</title>
        <authorList>
            <person name="Haridas S."/>
            <person name="Albert R."/>
            <person name="Binder M."/>
            <person name="Bloem J."/>
            <person name="Labutti K."/>
            <person name="Salamov A."/>
            <person name="Andreopoulos B."/>
            <person name="Baker S."/>
            <person name="Barry K."/>
            <person name="Bills G."/>
            <person name="Bluhm B."/>
            <person name="Cannon C."/>
            <person name="Castanera R."/>
            <person name="Culley D."/>
            <person name="Daum C."/>
            <person name="Ezra D."/>
            <person name="Gonzalez J."/>
            <person name="Henrissat B."/>
            <person name="Kuo A."/>
            <person name="Liang C."/>
            <person name="Lipzen A."/>
            <person name="Lutzoni F."/>
            <person name="Magnuson J."/>
            <person name="Mondo S."/>
            <person name="Nolan M."/>
            <person name="Ohm R."/>
            <person name="Pangilinan J."/>
            <person name="Park H.-J."/>
            <person name="Ramirez L."/>
            <person name="Alfaro M."/>
            <person name="Sun H."/>
            <person name="Tritt A."/>
            <person name="Yoshinaga Y."/>
            <person name="Zwiers L.-H."/>
            <person name="Turgeon B."/>
            <person name="Goodwin S."/>
            <person name="Spatafora J."/>
            <person name="Crous P."/>
            <person name="Grigoriev I."/>
        </authorList>
    </citation>
    <scope>NUCLEOTIDE SEQUENCE</scope>
    <source>
        <strain evidence="13">CBS 675.92</strain>
    </source>
</reference>
<feature type="transmembrane region" description="Helical" evidence="9">
    <location>
        <begin position="602"/>
        <end position="629"/>
    </location>
</feature>
<evidence type="ECO:0000256" key="8">
    <source>
        <dbReference type="SAM" id="MobiDB-lite"/>
    </source>
</evidence>
<keyword evidence="6 9" id="KW-0472">Membrane</keyword>
<dbReference type="InterPro" id="IPR032880">
    <property type="entry name" value="CSC1/OSCA1-like_N"/>
</dbReference>
<feature type="transmembrane region" description="Helical" evidence="9">
    <location>
        <begin position="656"/>
        <end position="676"/>
    </location>
</feature>
<feature type="transmembrane region" description="Helical" evidence="9">
    <location>
        <begin position="36"/>
        <end position="60"/>
    </location>
</feature>
<feature type="domain" description="CSC1/OSCA1-like 7TM region" evidence="10">
    <location>
        <begin position="390"/>
        <end position="674"/>
    </location>
</feature>
<evidence type="ECO:0000313" key="14">
    <source>
        <dbReference type="Proteomes" id="UP000800035"/>
    </source>
</evidence>
<feature type="transmembrane region" description="Helical" evidence="9">
    <location>
        <begin position="167"/>
        <end position="190"/>
    </location>
</feature>
<feature type="coiled-coil region" evidence="7">
    <location>
        <begin position="259"/>
        <end position="336"/>
    </location>
</feature>
<sequence>MASASSGLLARDEDLNAKLLKLMSDPFGTQVASDSVLVAVGTSLAITAAVFLAFCILRPWNQIVYAPRLRHADEKHRPPPMDKSLFAWYKPVFKTAEEQYIQSIGMDATVFLRVGRMCRNMFVTLAVAGCALIIPVNVTRSNRDGKTVNSAIFLMTPKNLGGKNGKAYWAFVVFAYLVDIIVCGFLWWTYRAVHQLRRKYMDSAEYQNSLHSRTLMITDISRNFRSDQGILDITDSLRTTPEVPRGSIGRNVKDVPDLIEEHEEAVVELEQVLAKYLKNPNSLPTTRPSCKPSKKDPEFVNKKEKVDAINYLTARIQRLEAQIKEVRETVDKRDAMPYGFASYETIESAHTVAFAARSKHPKGSKVQLAPKPKEIIWKNLPLAPKVRRWRRFINRLWITLLTALYFIPNALIAVFLAQLQNIAILWPTFGTEMAKNPKTWAIVQGIAAPALTSLFYYFLPIIFRKLSVSAGDTTKTSRERHVVSQLYSFFIFNNLIVFSLFGAFFNMASGAIKVAKDTRLPWYQVLQDIHPFSTIMVALCNISPFWVTWLVQRNLGAAIDLSQFVNLAWGSFSRKFLNPTPRELIKRTAPPPFDYASYYNYYLFYSTVALTFGALQPLTLVVTAFYFTIDSSMKKYLLMYVFCTKNESGGLYWRALFNRFLAGTFLANLVIALTVGARGDQRWLMLGSMIPLPVLLLGFKFYCKSTFDNSIKYYTKGETPKGAEAPPPIDKESRRRDRVAVRFGHPALYQKLTVPMVDEKSKHLLGEVYRGRLDGDLGGTAGYSDIYMKRMSKEHPGKSAASAAAATGPFEFVSESNMDFENFKNRPEFSDEHGGEGSIYGDATTGSRPGTPSTVVGGGYGHERGRSVSRDSERTFGSPGDEGAGVTYPAGYHTTPSNLREFSPSPDRGGVGAGVGRDGFARVPSHTYSLPARDDAELLGAAAPIAGQTPYEADGRGEYFRR</sequence>
<evidence type="ECO:0000256" key="9">
    <source>
        <dbReference type="SAM" id="Phobius"/>
    </source>
</evidence>
<dbReference type="PANTHER" id="PTHR13018:SF149">
    <property type="entry name" value="DOMAIN PROTEIN, PUTATIVE (AFU_ORTHOLOGUE AFUA_3G11660)-RELATED"/>
    <property type="match status" value="1"/>
</dbReference>
<feature type="domain" description="CSC1/OSCA1-like N-terminal transmembrane" evidence="11">
    <location>
        <begin position="36"/>
        <end position="188"/>
    </location>
</feature>
<dbReference type="Pfam" id="PF13967">
    <property type="entry name" value="RSN1_TM"/>
    <property type="match status" value="1"/>
</dbReference>
<evidence type="ECO:0000256" key="4">
    <source>
        <dbReference type="ARBA" id="ARBA00022692"/>
    </source>
</evidence>